<evidence type="ECO:0000313" key="1">
    <source>
        <dbReference type="EMBL" id="EGC22700.1"/>
    </source>
</evidence>
<gene>
    <name evidence="1" type="ORF">HMPREF9388_1273</name>
</gene>
<dbReference type="PATRIC" id="fig|888815.3.peg.1249"/>
<dbReference type="HOGENOM" id="CLU_3048617_0_0_9"/>
<reference evidence="1 2" key="1">
    <citation type="submission" date="2011-01" db="EMBL/GenBank/DDBJ databases">
        <authorList>
            <person name="Muzny D."/>
            <person name="Qin X."/>
            <person name="Deng J."/>
            <person name="Jiang H."/>
            <person name="Liu Y."/>
            <person name="Qu J."/>
            <person name="Song X.-Z."/>
            <person name="Zhang L."/>
            <person name="Thornton R."/>
            <person name="Coyle M."/>
            <person name="Francisco L."/>
            <person name="Jackson L."/>
            <person name="Javaid M."/>
            <person name="Korchina V."/>
            <person name="Kovar C."/>
            <person name="Mata R."/>
            <person name="Mathew T."/>
            <person name="Ngo R."/>
            <person name="Nguyen L."/>
            <person name="Nguyen N."/>
            <person name="Okwuonu G."/>
            <person name="Ongeri F."/>
            <person name="Pham C."/>
            <person name="Simmons D."/>
            <person name="Wilczek-Boney K."/>
            <person name="Hale W."/>
            <person name="Jakkamsetti A."/>
            <person name="Pham P."/>
            <person name="Ruth R."/>
            <person name="San Lucas F."/>
            <person name="Warren J."/>
            <person name="Zhang J."/>
            <person name="Zhao Z."/>
            <person name="Zhou C."/>
            <person name="Zhu D."/>
            <person name="Lee S."/>
            <person name="Bess C."/>
            <person name="Blankenburg K."/>
            <person name="Forbes L."/>
            <person name="Fu Q."/>
            <person name="Gubbala S."/>
            <person name="Hirani K."/>
            <person name="Jayaseelan J.C."/>
            <person name="Lara F."/>
            <person name="Munidasa M."/>
            <person name="Palculict T."/>
            <person name="Patil S."/>
            <person name="Pu L.-L."/>
            <person name="Saada N."/>
            <person name="Tang L."/>
            <person name="Weissenberger G."/>
            <person name="Zhu Y."/>
            <person name="Hemphill L."/>
            <person name="Shang Y."/>
            <person name="Youmans B."/>
            <person name="Ayvaz T."/>
            <person name="Ross M."/>
            <person name="Santibanez J."/>
            <person name="Aqrawi P."/>
            <person name="Gross S."/>
            <person name="Joshi V."/>
            <person name="Fowler G."/>
            <person name="Nazareth L."/>
            <person name="Reid J."/>
            <person name="Worley K."/>
            <person name="Petrosino J."/>
            <person name="Highlander S."/>
            <person name="Gibbs R."/>
        </authorList>
    </citation>
    <scope>NUCLEOTIDE SEQUENCE [LARGE SCALE GENOMIC DNA]</scope>
    <source>
        <strain evidence="1 2">SK353</strain>
    </source>
</reference>
<organism evidence="1 2">
    <name type="scientific">Streptococcus sanguinis SK353</name>
    <dbReference type="NCBI Taxonomy" id="888815"/>
    <lineage>
        <taxon>Bacteria</taxon>
        <taxon>Bacillati</taxon>
        <taxon>Bacillota</taxon>
        <taxon>Bacilli</taxon>
        <taxon>Lactobacillales</taxon>
        <taxon>Streptococcaceae</taxon>
        <taxon>Streptococcus</taxon>
    </lineage>
</organism>
<dbReference type="AlphaFoldDB" id="F0FEF5"/>
<dbReference type="Proteomes" id="UP000004185">
    <property type="component" value="Unassembled WGS sequence"/>
</dbReference>
<evidence type="ECO:0000313" key="2">
    <source>
        <dbReference type="Proteomes" id="UP000004185"/>
    </source>
</evidence>
<name>F0FEF5_STRSA</name>
<dbReference type="EMBL" id="AEWY01000005">
    <property type="protein sequence ID" value="EGC22700.1"/>
    <property type="molecule type" value="Genomic_DNA"/>
</dbReference>
<dbReference type="RefSeq" id="WP_002898136.1">
    <property type="nucleotide sequence ID" value="NZ_GL872307.1"/>
</dbReference>
<protein>
    <submittedName>
        <fullName evidence="1">Uncharacterized protein</fullName>
    </submittedName>
</protein>
<sequence length="54" mass="6080">MGNDSRGNAKFEFVGISSEGNIATYHTKSGKDFWEKVNNGEFIKNINPVMWGKQ</sequence>
<accession>F0FEF5</accession>
<proteinExistence type="predicted"/>
<comment type="caution">
    <text evidence="1">The sequence shown here is derived from an EMBL/GenBank/DDBJ whole genome shotgun (WGS) entry which is preliminary data.</text>
</comment>